<dbReference type="InterPro" id="IPR025403">
    <property type="entry name" value="TgpA-like_C"/>
</dbReference>
<name>A0ABT7ABK0_9ACTN</name>
<evidence type="ECO:0000259" key="3">
    <source>
        <dbReference type="Pfam" id="PF13559"/>
    </source>
</evidence>
<reference evidence="4 5" key="1">
    <citation type="submission" date="2023-05" db="EMBL/GenBank/DDBJ databases">
        <title>Streptantibioticus silvisoli sp. nov., acidotolerant actinomycetes 1 from pine litter.</title>
        <authorList>
            <person name="Swiecimska M."/>
            <person name="Golinska P."/>
            <person name="Sangal V."/>
            <person name="Wachnowicz B."/>
            <person name="Goodfellow M."/>
        </authorList>
    </citation>
    <scope>NUCLEOTIDE SEQUENCE [LARGE SCALE GENOMIC DNA]</scope>
    <source>
        <strain evidence="4 5">DSM 42109</strain>
    </source>
</reference>
<keyword evidence="2" id="KW-1133">Transmembrane helix</keyword>
<dbReference type="EMBL" id="JANCPR020000088">
    <property type="protein sequence ID" value="MDJ1138432.1"/>
    <property type="molecule type" value="Genomic_DNA"/>
</dbReference>
<keyword evidence="2" id="KW-0472">Membrane</keyword>
<dbReference type="Pfam" id="PF13559">
    <property type="entry name" value="DUF4129"/>
    <property type="match status" value="1"/>
</dbReference>
<proteinExistence type="predicted"/>
<dbReference type="Proteomes" id="UP001214441">
    <property type="component" value="Unassembled WGS sequence"/>
</dbReference>
<feature type="compositionally biased region" description="Basic and acidic residues" evidence="1">
    <location>
        <begin position="36"/>
        <end position="48"/>
    </location>
</feature>
<evidence type="ECO:0000256" key="1">
    <source>
        <dbReference type="SAM" id="MobiDB-lite"/>
    </source>
</evidence>
<keyword evidence="2" id="KW-0812">Transmembrane</keyword>
<organism evidence="4 5">
    <name type="scientific">Streptomyces iconiensis</name>
    <dbReference type="NCBI Taxonomy" id="1384038"/>
    <lineage>
        <taxon>Bacteria</taxon>
        <taxon>Bacillati</taxon>
        <taxon>Actinomycetota</taxon>
        <taxon>Actinomycetes</taxon>
        <taxon>Kitasatosporales</taxon>
        <taxon>Streptomycetaceae</taxon>
        <taxon>Streptomyces</taxon>
    </lineage>
</organism>
<protein>
    <submittedName>
        <fullName evidence="4">DUF4129 domain-containing protein</fullName>
    </submittedName>
</protein>
<feature type="domain" description="Protein-glutamine gamma-glutamyltransferase-like C-terminal" evidence="3">
    <location>
        <begin position="150"/>
        <end position="219"/>
    </location>
</feature>
<evidence type="ECO:0000313" key="5">
    <source>
        <dbReference type="Proteomes" id="UP001214441"/>
    </source>
</evidence>
<feature type="region of interest" description="Disordered" evidence="1">
    <location>
        <begin position="112"/>
        <end position="141"/>
    </location>
</feature>
<dbReference type="RefSeq" id="WP_274047572.1">
    <property type="nucleotide sequence ID" value="NZ_JANCPR020000088.1"/>
</dbReference>
<feature type="transmembrane region" description="Helical" evidence="2">
    <location>
        <begin position="82"/>
        <end position="101"/>
    </location>
</feature>
<feature type="region of interest" description="Disordered" evidence="1">
    <location>
        <begin position="224"/>
        <end position="246"/>
    </location>
</feature>
<evidence type="ECO:0000256" key="2">
    <source>
        <dbReference type="SAM" id="Phobius"/>
    </source>
</evidence>
<evidence type="ECO:0000313" key="4">
    <source>
        <dbReference type="EMBL" id="MDJ1138432.1"/>
    </source>
</evidence>
<accession>A0ABT7ABK0</accession>
<keyword evidence="5" id="KW-1185">Reference proteome</keyword>
<sequence length="246" mass="26581">MTGGLAHTLLRPAAAPHRVAALAGDNDVPVTTPRLPAREDAERELSRQEYHEHDPGLLQRVLDWIWDRVSDLLSTAAQATPGGWVGLTVLLIVVVLLVIALRLRLGKLRPEPTTGSASLFTEGPRSAADHRAAGETHAAAGRWSEALQERMRAMVRALEERALLDPRPGRTADEAATEAGHVLPEHAGQLHAAARAFDEVTYADRPADQATYLRVRDLDTALQHATPHLSRPETRVPSAAPRGGNA</sequence>
<gene>
    <name evidence="4" type="ORF">NMN56_042035</name>
</gene>
<comment type="caution">
    <text evidence="4">The sequence shown here is derived from an EMBL/GenBank/DDBJ whole genome shotgun (WGS) entry which is preliminary data.</text>
</comment>
<feature type="region of interest" description="Disordered" evidence="1">
    <location>
        <begin position="25"/>
        <end position="48"/>
    </location>
</feature>